<dbReference type="EMBL" id="CP013200">
    <property type="protein sequence ID" value="ALO65361.1"/>
    <property type="molecule type" value="Genomic_DNA"/>
</dbReference>
<reference evidence="7" key="1">
    <citation type="submission" date="2015-11" db="EMBL/GenBank/DDBJ databases">
        <authorList>
            <person name="Kumar R."/>
            <person name="Singh D."/>
            <person name="Swarnkar M.K."/>
            <person name="Singh A.K."/>
            <person name="Kumar S."/>
        </authorList>
    </citation>
    <scope>NUCLEOTIDE SEQUENCE [LARGE SCALE GENOMIC DNA]</scope>
    <source>
        <strain evidence="7">ERGS4:06</strain>
    </source>
</reference>
<dbReference type="PANTHER" id="PTHR33154:SF33">
    <property type="entry name" value="TRANSCRIPTIONAL REPRESSOR SDPR"/>
    <property type="match status" value="1"/>
</dbReference>
<dbReference type="GO" id="GO:0003700">
    <property type="term" value="F:DNA-binding transcription factor activity"/>
    <property type="evidence" value="ECO:0007669"/>
    <property type="project" value="InterPro"/>
</dbReference>
<feature type="compositionally biased region" description="Polar residues" evidence="4">
    <location>
        <begin position="201"/>
        <end position="211"/>
    </location>
</feature>
<dbReference type="InterPro" id="IPR011991">
    <property type="entry name" value="ArsR-like_HTH"/>
</dbReference>
<accession>A0A0S2LVF5</accession>
<evidence type="ECO:0000313" key="6">
    <source>
        <dbReference type="EMBL" id="ALO65361.1"/>
    </source>
</evidence>
<dbReference type="PRINTS" id="PR00778">
    <property type="entry name" value="HTHARSR"/>
</dbReference>
<dbReference type="InterPro" id="IPR001845">
    <property type="entry name" value="HTH_ArsR_DNA-bd_dom"/>
</dbReference>
<dbReference type="AlphaFoldDB" id="A0A0S2LVF5"/>
<keyword evidence="1" id="KW-0805">Transcription regulation</keyword>
<evidence type="ECO:0000259" key="5">
    <source>
        <dbReference type="PROSITE" id="PS50987"/>
    </source>
</evidence>
<evidence type="ECO:0000256" key="1">
    <source>
        <dbReference type="ARBA" id="ARBA00023015"/>
    </source>
</evidence>
<dbReference type="Pfam" id="PF01022">
    <property type="entry name" value="HTH_5"/>
    <property type="match status" value="1"/>
</dbReference>
<sequence>MVVEKVFAVIAESTRRDLLEALAQESKSVGQLVDELGVSQPTVSKHLRVLREAGVVSMRAQGQKRYYGINTEPLALVSTWLQSLGAGATTGATTGAATLLVARNGAAVAAPAVDSSAVASRPAKHREVAAAPLVVAPVSMAPSTAASDPISGETAVPVRTEAVKVSAEPASNGSAPAVPETPAAQTPSAPSKPAEVVPFGSVQSGVVQANENDGGAPGQFSRSVGRAANKAADLLSNLPALPTFKRRKN</sequence>
<dbReference type="OrthoDB" id="3628603at2"/>
<dbReference type="CDD" id="cd00090">
    <property type="entry name" value="HTH_ARSR"/>
    <property type="match status" value="1"/>
</dbReference>
<dbReference type="Gene3D" id="1.10.10.10">
    <property type="entry name" value="Winged helix-like DNA-binding domain superfamily/Winged helix DNA-binding domain"/>
    <property type="match status" value="1"/>
</dbReference>
<keyword evidence="2" id="KW-0238">DNA-binding</keyword>
<name>A0A0S2LVF5_9MICC</name>
<protein>
    <recommendedName>
        <fullName evidence="5">HTH arsR-type domain-containing protein</fullName>
    </recommendedName>
</protein>
<dbReference type="NCBIfam" id="NF033788">
    <property type="entry name" value="HTH_metalloreg"/>
    <property type="match status" value="1"/>
</dbReference>
<reference evidence="6 7" key="2">
    <citation type="journal article" date="2016" name="J. Biotechnol.">
        <title>Complete genome sequence of Arthrobacter alpinus ERGS4:06, a yellow pigmented bacterium tolerant to cold and radiations isolated from Sikkim Himalaya.</title>
        <authorList>
            <person name="Kumar R."/>
            <person name="Singh D."/>
            <person name="Swarnkar M.K."/>
            <person name="Singh A.K."/>
            <person name="Kumar S."/>
        </authorList>
    </citation>
    <scope>NUCLEOTIDE SEQUENCE [LARGE SCALE GENOMIC DNA]</scope>
    <source>
        <strain evidence="6 7">ERGS4:06</strain>
    </source>
</reference>
<dbReference type="RefSeq" id="WP_062285730.1">
    <property type="nucleotide sequence ID" value="NZ_CP013200.1"/>
</dbReference>
<organism evidence="6 7">
    <name type="scientific">Arthrobacter alpinus</name>
    <dbReference type="NCBI Taxonomy" id="656366"/>
    <lineage>
        <taxon>Bacteria</taxon>
        <taxon>Bacillati</taxon>
        <taxon>Actinomycetota</taxon>
        <taxon>Actinomycetes</taxon>
        <taxon>Micrococcales</taxon>
        <taxon>Micrococcaceae</taxon>
        <taxon>Arthrobacter</taxon>
    </lineage>
</organism>
<evidence type="ECO:0000313" key="7">
    <source>
        <dbReference type="Proteomes" id="UP000059574"/>
    </source>
</evidence>
<dbReference type="InterPro" id="IPR036390">
    <property type="entry name" value="WH_DNA-bd_sf"/>
</dbReference>
<dbReference type="Proteomes" id="UP000059574">
    <property type="component" value="Chromosome"/>
</dbReference>
<evidence type="ECO:0000256" key="4">
    <source>
        <dbReference type="SAM" id="MobiDB-lite"/>
    </source>
</evidence>
<gene>
    <name evidence="6" type="ORF">AS189_01200</name>
</gene>
<dbReference type="PROSITE" id="PS50987">
    <property type="entry name" value="HTH_ARSR_2"/>
    <property type="match status" value="1"/>
</dbReference>
<dbReference type="SUPFAM" id="SSF46785">
    <property type="entry name" value="Winged helix' DNA-binding domain"/>
    <property type="match status" value="1"/>
</dbReference>
<evidence type="ECO:0000256" key="3">
    <source>
        <dbReference type="ARBA" id="ARBA00023163"/>
    </source>
</evidence>
<evidence type="ECO:0000256" key="2">
    <source>
        <dbReference type="ARBA" id="ARBA00023125"/>
    </source>
</evidence>
<dbReference type="InterPro" id="IPR036388">
    <property type="entry name" value="WH-like_DNA-bd_sf"/>
</dbReference>
<dbReference type="InterPro" id="IPR051081">
    <property type="entry name" value="HTH_MetalResp_TranReg"/>
</dbReference>
<feature type="domain" description="HTH arsR-type" evidence="5">
    <location>
        <begin position="1"/>
        <end position="92"/>
    </location>
</feature>
<keyword evidence="3" id="KW-0804">Transcription</keyword>
<dbReference type="GO" id="GO:0003677">
    <property type="term" value="F:DNA binding"/>
    <property type="evidence" value="ECO:0007669"/>
    <property type="project" value="UniProtKB-KW"/>
</dbReference>
<feature type="region of interest" description="Disordered" evidence="4">
    <location>
        <begin position="164"/>
        <end position="224"/>
    </location>
</feature>
<dbReference type="SMART" id="SM00418">
    <property type="entry name" value="HTH_ARSR"/>
    <property type="match status" value="1"/>
</dbReference>
<dbReference type="PANTHER" id="PTHR33154">
    <property type="entry name" value="TRANSCRIPTIONAL REGULATOR, ARSR FAMILY"/>
    <property type="match status" value="1"/>
</dbReference>
<proteinExistence type="predicted"/>